<dbReference type="GeneID" id="98127291"/>
<evidence type="ECO:0000313" key="6">
    <source>
        <dbReference type="Proteomes" id="UP001600064"/>
    </source>
</evidence>
<comment type="caution">
    <text evidence="5">The sequence shown here is derived from an EMBL/GenBank/DDBJ whole genome shotgun (WGS) entry which is preliminary data.</text>
</comment>
<keyword evidence="2" id="KW-0539">Nucleus</keyword>
<dbReference type="InterPro" id="IPR004827">
    <property type="entry name" value="bZIP"/>
</dbReference>
<evidence type="ECO:0000313" key="5">
    <source>
        <dbReference type="EMBL" id="KAL2266635.1"/>
    </source>
</evidence>
<comment type="subcellular location">
    <subcellularLocation>
        <location evidence="1">Nucleus</location>
    </subcellularLocation>
</comment>
<sequence length="443" mass="47541">MASLSPNPPPQPAQPGFSTGLSTVSKSPLSTLNLDFLRAVTEKRTTRDGRPQKRRGPKPDSKPALTRRQELNRQAQRTHRERKELYIKALEDEVLRLKELFSNICHERERLAEENQQLRTLLAQNGIPVAGSSVLDDAISNPSAASAAGGYSPSSMAASSSSYRGGPASSNTTALTPPPLSASSHSQGRGGGISPHSATYPPLPQGQLEFYSSPGQQQQQQQQQQGGGGVGVGGANGGSPPPQNPNPALDYEQAGIDFVLTLEKPCMNHLPWMLERGAATGIREPCGHALMASCPPEPFSELSPDIPFGQVQTTASAATHGHGHGHGHGQQQGQQGQQGQPGQQQGPEPGNATWTLSKGDLATLLDLSRRLDLDGEITPVMAWGMVLAHPRLGELREEDFVRLAEELKGKVRCYGFGAVMEEFEVRDALENIFSMKQEFGMAY</sequence>
<dbReference type="Gene3D" id="1.20.5.170">
    <property type="match status" value="1"/>
</dbReference>
<feature type="compositionally biased region" description="Polar residues" evidence="3">
    <location>
        <begin position="171"/>
        <end position="187"/>
    </location>
</feature>
<dbReference type="InterPro" id="IPR050936">
    <property type="entry name" value="AP-1-like"/>
</dbReference>
<feature type="compositionally biased region" description="Low complexity" evidence="3">
    <location>
        <begin position="215"/>
        <end position="224"/>
    </location>
</feature>
<dbReference type="Gene3D" id="1.10.238.100">
    <property type="entry name" value="YAP1 redox domain. Chain B"/>
    <property type="match status" value="1"/>
</dbReference>
<reference evidence="5 6" key="1">
    <citation type="journal article" date="2024" name="Commun. Biol.">
        <title>Comparative genomic analysis of thermophilic fungi reveals convergent evolutionary adaptations and gene losses.</title>
        <authorList>
            <person name="Steindorff A.S."/>
            <person name="Aguilar-Pontes M.V."/>
            <person name="Robinson A.J."/>
            <person name="Andreopoulos B."/>
            <person name="LaButti K."/>
            <person name="Kuo A."/>
            <person name="Mondo S."/>
            <person name="Riley R."/>
            <person name="Otillar R."/>
            <person name="Haridas S."/>
            <person name="Lipzen A."/>
            <person name="Grimwood J."/>
            <person name="Schmutz J."/>
            <person name="Clum A."/>
            <person name="Reid I.D."/>
            <person name="Moisan M.C."/>
            <person name="Butler G."/>
            <person name="Nguyen T.T.M."/>
            <person name="Dewar K."/>
            <person name="Conant G."/>
            <person name="Drula E."/>
            <person name="Henrissat B."/>
            <person name="Hansel C."/>
            <person name="Singer S."/>
            <person name="Hutchinson M.I."/>
            <person name="de Vries R.P."/>
            <person name="Natvig D.O."/>
            <person name="Powell A.J."/>
            <person name="Tsang A."/>
            <person name="Grigoriev I.V."/>
        </authorList>
    </citation>
    <scope>NUCLEOTIDE SEQUENCE [LARGE SCALE GENOMIC DNA]</scope>
    <source>
        <strain evidence="5 6">ATCC 22073</strain>
    </source>
</reference>
<dbReference type="RefSeq" id="XP_070865362.1">
    <property type="nucleotide sequence ID" value="XM_071012647.1"/>
</dbReference>
<feature type="domain" description="BZIP" evidence="4">
    <location>
        <begin position="67"/>
        <end position="125"/>
    </location>
</feature>
<gene>
    <name evidence="5" type="ORF">VTJ83DRAFT_5987</name>
</gene>
<dbReference type="CDD" id="cd14688">
    <property type="entry name" value="bZIP_YAP"/>
    <property type="match status" value="1"/>
</dbReference>
<feature type="compositionally biased region" description="Polar residues" evidence="3">
    <location>
        <begin position="16"/>
        <end position="25"/>
    </location>
</feature>
<evidence type="ECO:0000256" key="3">
    <source>
        <dbReference type="SAM" id="MobiDB-lite"/>
    </source>
</evidence>
<feature type="compositionally biased region" description="Gly residues" evidence="3">
    <location>
        <begin position="225"/>
        <end position="237"/>
    </location>
</feature>
<feature type="region of interest" description="Disordered" evidence="3">
    <location>
        <begin position="39"/>
        <end position="80"/>
    </location>
</feature>
<feature type="compositionally biased region" description="Basic and acidic residues" evidence="3">
    <location>
        <begin position="40"/>
        <end position="71"/>
    </location>
</feature>
<accession>A0ABR4D8D9</accession>
<dbReference type="InterPro" id="IPR046347">
    <property type="entry name" value="bZIP_sf"/>
</dbReference>
<dbReference type="EMBL" id="JAZGUE010000005">
    <property type="protein sequence ID" value="KAL2266635.1"/>
    <property type="molecule type" value="Genomic_DNA"/>
</dbReference>
<name>A0ABR4D8D9_9PEZI</name>
<proteinExistence type="predicted"/>
<evidence type="ECO:0000259" key="4">
    <source>
        <dbReference type="PROSITE" id="PS50217"/>
    </source>
</evidence>
<feature type="compositionally biased region" description="Low complexity" evidence="3">
    <location>
        <begin position="144"/>
        <end position="170"/>
    </location>
</feature>
<organism evidence="5 6">
    <name type="scientific">Remersonia thermophila</name>
    <dbReference type="NCBI Taxonomy" id="72144"/>
    <lineage>
        <taxon>Eukaryota</taxon>
        <taxon>Fungi</taxon>
        <taxon>Dikarya</taxon>
        <taxon>Ascomycota</taxon>
        <taxon>Pezizomycotina</taxon>
        <taxon>Sordariomycetes</taxon>
        <taxon>Sordariomycetidae</taxon>
        <taxon>Sordariales</taxon>
        <taxon>Sordariales incertae sedis</taxon>
        <taxon>Remersonia</taxon>
    </lineage>
</organism>
<dbReference type="Proteomes" id="UP001600064">
    <property type="component" value="Unassembled WGS sequence"/>
</dbReference>
<dbReference type="PANTHER" id="PTHR40621:SF6">
    <property type="entry name" value="AP-1-LIKE TRANSCRIPTION FACTOR YAP1-RELATED"/>
    <property type="match status" value="1"/>
</dbReference>
<dbReference type="SMART" id="SM00338">
    <property type="entry name" value="BRLZ"/>
    <property type="match status" value="1"/>
</dbReference>
<feature type="compositionally biased region" description="Low complexity" evidence="3">
    <location>
        <begin position="329"/>
        <end position="350"/>
    </location>
</feature>
<keyword evidence="6" id="KW-1185">Reference proteome</keyword>
<evidence type="ECO:0000256" key="1">
    <source>
        <dbReference type="ARBA" id="ARBA00004123"/>
    </source>
</evidence>
<feature type="compositionally biased region" description="Pro residues" evidence="3">
    <location>
        <begin position="1"/>
        <end position="13"/>
    </location>
</feature>
<feature type="region of interest" description="Disordered" evidence="3">
    <location>
        <begin position="1"/>
        <end position="25"/>
    </location>
</feature>
<dbReference type="PANTHER" id="PTHR40621">
    <property type="entry name" value="TRANSCRIPTION FACTOR KAPC-RELATED"/>
    <property type="match status" value="1"/>
</dbReference>
<protein>
    <recommendedName>
        <fullName evidence="4">BZIP domain-containing protein</fullName>
    </recommendedName>
</protein>
<feature type="region of interest" description="Disordered" evidence="3">
    <location>
        <begin position="144"/>
        <end position="250"/>
    </location>
</feature>
<feature type="region of interest" description="Disordered" evidence="3">
    <location>
        <begin position="315"/>
        <end position="355"/>
    </location>
</feature>
<dbReference type="SUPFAM" id="SSF57959">
    <property type="entry name" value="Leucine zipper domain"/>
    <property type="match status" value="1"/>
</dbReference>
<dbReference type="PROSITE" id="PS50217">
    <property type="entry name" value="BZIP"/>
    <property type="match status" value="1"/>
</dbReference>
<evidence type="ECO:0000256" key="2">
    <source>
        <dbReference type="ARBA" id="ARBA00023242"/>
    </source>
</evidence>